<organism evidence="2 3">
    <name type="scientific">Ileibacterium valens</name>
    <dbReference type="NCBI Taxonomy" id="1862668"/>
    <lineage>
        <taxon>Bacteria</taxon>
        <taxon>Bacillati</taxon>
        <taxon>Bacillota</taxon>
        <taxon>Erysipelotrichia</taxon>
        <taxon>Erysipelotrichales</taxon>
        <taxon>Erysipelotrichaceae</taxon>
        <taxon>Ileibacterium</taxon>
    </lineage>
</organism>
<dbReference type="Gene3D" id="3.40.630.30">
    <property type="match status" value="1"/>
</dbReference>
<dbReference type="PROSITE" id="PS51186">
    <property type="entry name" value="GNAT"/>
    <property type="match status" value="1"/>
</dbReference>
<proteinExistence type="predicted"/>
<comment type="caution">
    <text evidence="2">The sequence shown here is derived from an EMBL/GenBank/DDBJ whole genome shotgun (WGS) entry which is preliminary data.</text>
</comment>
<evidence type="ECO:0000313" key="2">
    <source>
        <dbReference type="EMBL" id="OLU38322.1"/>
    </source>
</evidence>
<dbReference type="InterPro" id="IPR000182">
    <property type="entry name" value="GNAT_dom"/>
</dbReference>
<keyword evidence="3" id="KW-1185">Reference proteome</keyword>
<dbReference type="PANTHER" id="PTHR42791">
    <property type="entry name" value="GNAT FAMILY ACETYLTRANSFERASE"/>
    <property type="match status" value="1"/>
</dbReference>
<dbReference type="AlphaFoldDB" id="A0A1U7NET0"/>
<dbReference type="EMBL" id="MPJW01000171">
    <property type="protein sequence ID" value="OLU38322.1"/>
    <property type="molecule type" value="Genomic_DNA"/>
</dbReference>
<dbReference type="Pfam" id="PF00583">
    <property type="entry name" value="Acetyltransf_1"/>
    <property type="match status" value="1"/>
</dbReference>
<evidence type="ECO:0000259" key="1">
    <source>
        <dbReference type="PROSITE" id="PS51186"/>
    </source>
</evidence>
<reference evidence="2 3" key="1">
    <citation type="submission" date="2016-11" db="EMBL/GenBank/DDBJ databases">
        <title>Description of two novel members of the family Erysipelotrichaceae: Ileibacterium lipovorans gen. nov., sp. nov. and Dubosiella newyorkensis, gen. nov., sp. nov.</title>
        <authorList>
            <person name="Cox L.M."/>
            <person name="Sohn J."/>
            <person name="Tyrrell K.L."/>
            <person name="Citron D.M."/>
            <person name="Lawson P.A."/>
            <person name="Patel N.B."/>
            <person name="Iizumi T."/>
            <person name="Perez-Perez G.I."/>
            <person name="Goldstein E.J."/>
            <person name="Blaser M.J."/>
        </authorList>
    </citation>
    <scope>NUCLEOTIDE SEQUENCE [LARGE SCALE GENOMIC DNA]</scope>
    <source>
        <strain evidence="2 3">NYU-BL-A3</strain>
    </source>
</reference>
<name>A0A1U7NET0_9FIRM</name>
<dbReference type="Proteomes" id="UP000186341">
    <property type="component" value="Unassembled WGS sequence"/>
</dbReference>
<dbReference type="PANTHER" id="PTHR42791:SF5">
    <property type="entry name" value="HYPOTHETICAL ACETYLTRANSFERASE (EUROFUNG)"/>
    <property type="match status" value="1"/>
</dbReference>
<gene>
    <name evidence="2" type="ORF">BO222_08645</name>
</gene>
<feature type="domain" description="N-acetyltransferase" evidence="1">
    <location>
        <begin position="1"/>
        <end position="142"/>
    </location>
</feature>
<accession>A0A1U7NET0</accession>
<dbReference type="SUPFAM" id="SSF55729">
    <property type="entry name" value="Acyl-CoA N-acyltransferases (Nat)"/>
    <property type="match status" value="1"/>
</dbReference>
<sequence length="142" mass="16733">MIRMETLNEVFNLKMPEDQALYDVLKKENLDYFRKHLADHTLVFGLAYVQGNLAAAGAVIFHHELPSPDNINGNCAYLMNIFTRRKYRHLGIGSLIVNWLVEKARQRDIEKIYLETTESGRRLYEQSGFIDYKDMMIYQEKR</sequence>
<protein>
    <recommendedName>
        <fullName evidence="1">N-acetyltransferase domain-containing protein</fullName>
    </recommendedName>
</protein>
<evidence type="ECO:0000313" key="3">
    <source>
        <dbReference type="Proteomes" id="UP000186341"/>
    </source>
</evidence>
<dbReference type="InterPro" id="IPR016181">
    <property type="entry name" value="Acyl_CoA_acyltransferase"/>
</dbReference>
<dbReference type="CDD" id="cd04301">
    <property type="entry name" value="NAT_SF"/>
    <property type="match status" value="1"/>
</dbReference>
<dbReference type="GO" id="GO:0016747">
    <property type="term" value="F:acyltransferase activity, transferring groups other than amino-acyl groups"/>
    <property type="evidence" value="ECO:0007669"/>
    <property type="project" value="InterPro"/>
</dbReference>
<dbReference type="InterPro" id="IPR052523">
    <property type="entry name" value="Trichothecene_AcTrans"/>
</dbReference>